<evidence type="ECO:0000256" key="5">
    <source>
        <dbReference type="ARBA" id="ARBA00022967"/>
    </source>
</evidence>
<dbReference type="Pfam" id="PF03030">
    <property type="entry name" value="H_PPase"/>
    <property type="match status" value="1"/>
</dbReference>
<gene>
    <name evidence="10" type="ORF">BLX24_28590</name>
</gene>
<feature type="transmembrane region" description="Helical" evidence="9">
    <location>
        <begin position="308"/>
        <end position="329"/>
    </location>
</feature>
<dbReference type="InterPro" id="IPR004131">
    <property type="entry name" value="PPase-energised_H-pump"/>
</dbReference>
<keyword evidence="8 9" id="KW-0472">Membrane</keyword>
<proteinExistence type="predicted"/>
<dbReference type="GO" id="GO:0004427">
    <property type="term" value="F:inorganic diphosphate phosphatase activity"/>
    <property type="evidence" value="ECO:0007669"/>
    <property type="project" value="InterPro"/>
</dbReference>
<feature type="transmembrane region" description="Helical" evidence="9">
    <location>
        <begin position="525"/>
        <end position="547"/>
    </location>
</feature>
<dbReference type="GO" id="GO:0012505">
    <property type="term" value="C:endomembrane system"/>
    <property type="evidence" value="ECO:0007669"/>
    <property type="project" value="UniProtKB-SubCell"/>
</dbReference>
<organism evidence="10 11">
    <name type="scientific">Arsenicibacter rosenii</name>
    <dbReference type="NCBI Taxonomy" id="1750698"/>
    <lineage>
        <taxon>Bacteria</taxon>
        <taxon>Pseudomonadati</taxon>
        <taxon>Bacteroidota</taxon>
        <taxon>Cytophagia</taxon>
        <taxon>Cytophagales</taxon>
        <taxon>Spirosomataceae</taxon>
        <taxon>Arsenicibacter</taxon>
    </lineage>
</organism>
<reference evidence="10 11" key="1">
    <citation type="submission" date="2016-10" db="EMBL/GenBank/DDBJ databases">
        <title>Arsenicibacter rosenii gen. nov., sp. nov., an efficient arsenic-methylating bacterium isolated from an arsenic-contaminated paddy soil.</title>
        <authorList>
            <person name="Huang K."/>
        </authorList>
    </citation>
    <scope>NUCLEOTIDE SEQUENCE [LARGE SCALE GENOMIC DNA]</scope>
    <source>
        <strain evidence="10 11">SM-1</strain>
    </source>
</reference>
<keyword evidence="5" id="KW-1278">Translocase</keyword>
<name>A0A1S2VAK1_9BACT</name>
<dbReference type="NCBIfam" id="NF001955">
    <property type="entry name" value="PRK00733.2-4"/>
    <property type="match status" value="1"/>
</dbReference>
<evidence type="ECO:0000256" key="3">
    <source>
        <dbReference type="ARBA" id="ARBA00022692"/>
    </source>
</evidence>
<feature type="transmembrane region" description="Helical" evidence="9">
    <location>
        <begin position="349"/>
        <end position="371"/>
    </location>
</feature>
<feature type="transmembrane region" description="Helical" evidence="9">
    <location>
        <begin position="392"/>
        <end position="417"/>
    </location>
</feature>
<dbReference type="GO" id="GO:0016020">
    <property type="term" value="C:membrane"/>
    <property type="evidence" value="ECO:0007669"/>
    <property type="project" value="InterPro"/>
</dbReference>
<feature type="transmembrane region" description="Helical" evidence="9">
    <location>
        <begin position="122"/>
        <end position="153"/>
    </location>
</feature>
<dbReference type="NCBIfam" id="TIGR01104">
    <property type="entry name" value="V_PPase"/>
    <property type="match status" value="1"/>
</dbReference>
<comment type="subcellular location">
    <subcellularLocation>
        <location evidence="1">Endomembrane system</location>
        <topology evidence="1">Multi-pass membrane protein</topology>
    </subcellularLocation>
</comment>
<keyword evidence="2" id="KW-0813">Transport</keyword>
<keyword evidence="7" id="KW-0406">Ion transport</keyword>
<evidence type="ECO:0000256" key="9">
    <source>
        <dbReference type="SAM" id="Phobius"/>
    </source>
</evidence>
<feature type="transmembrane region" description="Helical" evidence="9">
    <location>
        <begin position="488"/>
        <end position="513"/>
    </location>
</feature>
<comment type="caution">
    <text evidence="10">The sequence shown here is derived from an EMBL/GenBank/DDBJ whole genome shotgun (WGS) entry which is preliminary data.</text>
</comment>
<dbReference type="OrthoDB" id="9808652at2"/>
<keyword evidence="4" id="KW-0460">Magnesium</keyword>
<dbReference type="EMBL" id="MORL01000040">
    <property type="protein sequence ID" value="OIN55722.1"/>
    <property type="molecule type" value="Genomic_DNA"/>
</dbReference>
<protein>
    <submittedName>
        <fullName evidence="10">Sodium-translocating pyrophosphatase</fullName>
    </submittedName>
</protein>
<feature type="transmembrane region" description="Helical" evidence="9">
    <location>
        <begin position="423"/>
        <end position="444"/>
    </location>
</feature>
<dbReference type="RefSeq" id="WP_071506659.1">
    <property type="nucleotide sequence ID" value="NZ_MORL01000040.1"/>
</dbReference>
<evidence type="ECO:0000313" key="10">
    <source>
        <dbReference type="EMBL" id="OIN55722.1"/>
    </source>
</evidence>
<dbReference type="PANTHER" id="PTHR31998">
    <property type="entry name" value="K(+)-INSENSITIVE PYROPHOSPHATE-ENERGIZED PROTON PUMP"/>
    <property type="match status" value="1"/>
</dbReference>
<evidence type="ECO:0000256" key="8">
    <source>
        <dbReference type="ARBA" id="ARBA00023136"/>
    </source>
</evidence>
<dbReference type="AlphaFoldDB" id="A0A1S2VAK1"/>
<dbReference type="Proteomes" id="UP000181790">
    <property type="component" value="Unassembled WGS sequence"/>
</dbReference>
<evidence type="ECO:0000256" key="6">
    <source>
        <dbReference type="ARBA" id="ARBA00022989"/>
    </source>
</evidence>
<evidence type="ECO:0000313" key="11">
    <source>
        <dbReference type="Proteomes" id="UP000181790"/>
    </source>
</evidence>
<dbReference type="GO" id="GO:0009678">
    <property type="term" value="F:diphosphate hydrolysis-driven proton transmembrane transporter activity"/>
    <property type="evidence" value="ECO:0007669"/>
    <property type="project" value="InterPro"/>
</dbReference>
<evidence type="ECO:0000256" key="4">
    <source>
        <dbReference type="ARBA" id="ARBA00022842"/>
    </source>
</evidence>
<evidence type="ECO:0000256" key="1">
    <source>
        <dbReference type="ARBA" id="ARBA00004127"/>
    </source>
</evidence>
<evidence type="ECO:0000256" key="2">
    <source>
        <dbReference type="ARBA" id="ARBA00022448"/>
    </source>
</evidence>
<feature type="transmembrane region" description="Helical" evidence="9">
    <location>
        <begin position="6"/>
        <end position="25"/>
    </location>
</feature>
<keyword evidence="6 9" id="KW-1133">Transmembrane helix</keyword>
<keyword evidence="11" id="KW-1185">Reference proteome</keyword>
<sequence length="622" mass="64665">MDILYVVPLLGIVGLLVMFFKFQWVSKQDPGDARMQEIASYIANGAIAFLKAEWRILIIFGIVVAALLAWSGTLVENSDWVIGVAFAVGAFTSALAGYVGMKIATKANVRTAQAARTSLKQALNVSFAGGSVMGIGVAGLAVLGLGSLFILFYNMYVGDSGDVNGLPMEKALEVLAGFSLGAESIALFARVGGGIYTKAADVGADLVGKVEAGIPEDDPRNPATIADNVGDNVGDVAGMGADLFGSYVATILATMVLGREIEVPADGNIFGHAPIVLPLVIAGMGLIFSIIATYFVRVKDDNGNVQAALNLGNWGSIVLTLIASFFLVQHLLPDTTFEIRGVAFDRMDVFYAIVTGLVVGALMSIITEYYTSMGKRPVMTIVRQSSTGHATNIIGGLAMGMESTVLPILVLAAGIFLSYKFAGLYGVAISAAGMMATTAMQLAIDAFGPIADNAGGIAEMSELPEEVRGRTDILDAVGNTTAATGKGFAIASAALTSLALFAAFVGISGISAIDIYKADVLSGLFVGAMIPFIFSSLAIAAVGRAAMKMVEEVRRQFREIPGILEGTAKPEYEKCVEISTQASIREMMLPGVIALTVPVIVGFIFGPEVLGGLLAGVTVSGV</sequence>
<feature type="transmembrane region" description="Helical" evidence="9">
    <location>
        <begin position="275"/>
        <end position="296"/>
    </location>
</feature>
<evidence type="ECO:0000256" key="7">
    <source>
        <dbReference type="ARBA" id="ARBA00023065"/>
    </source>
</evidence>
<feature type="non-terminal residue" evidence="10">
    <location>
        <position position="622"/>
    </location>
</feature>
<dbReference type="NCBIfam" id="NF001960">
    <property type="entry name" value="PRK00733.3-5"/>
    <property type="match status" value="1"/>
</dbReference>
<feature type="transmembrane region" description="Helical" evidence="9">
    <location>
        <begin position="80"/>
        <end position="101"/>
    </location>
</feature>
<keyword evidence="3 9" id="KW-0812">Transmembrane</keyword>
<feature type="transmembrane region" description="Helical" evidence="9">
    <location>
        <begin position="56"/>
        <end position="74"/>
    </location>
</feature>
<feature type="transmembrane region" description="Helical" evidence="9">
    <location>
        <begin position="587"/>
        <end position="605"/>
    </location>
</feature>
<accession>A0A1S2VAK1</accession>
<dbReference type="PIRSF" id="PIRSF001265">
    <property type="entry name" value="H+-PPase"/>
    <property type="match status" value="1"/>
</dbReference>